<reference evidence="2 3" key="1">
    <citation type="submission" date="2018-05" db="EMBL/GenBank/DDBJ databases">
        <title>Acuticoccus sediminis sp. nov., isolated from deep-sea sediment of Indian Ocean.</title>
        <authorList>
            <person name="Liu X."/>
            <person name="Lai Q."/>
            <person name="Du Y."/>
            <person name="Sun F."/>
            <person name="Zhang X."/>
            <person name="Wang S."/>
            <person name="Shao Z."/>
        </authorList>
    </citation>
    <scope>NUCLEOTIDE SEQUENCE [LARGE SCALE GENOMIC DNA]</scope>
    <source>
        <strain evidence="2 3">PTG4-2</strain>
    </source>
</reference>
<keyword evidence="3" id="KW-1185">Reference proteome</keyword>
<evidence type="ECO:0008006" key="4">
    <source>
        <dbReference type="Google" id="ProtNLM"/>
    </source>
</evidence>
<evidence type="ECO:0000313" key="2">
    <source>
        <dbReference type="EMBL" id="RAH96310.1"/>
    </source>
</evidence>
<name>A0A8B2NHL9_9HYPH</name>
<keyword evidence="1" id="KW-0732">Signal</keyword>
<dbReference type="AlphaFoldDB" id="A0A8B2NHL9"/>
<proteinExistence type="predicted"/>
<dbReference type="InterPro" id="IPR007410">
    <property type="entry name" value="LpqE-like"/>
</dbReference>
<evidence type="ECO:0000313" key="3">
    <source>
        <dbReference type="Proteomes" id="UP000249590"/>
    </source>
</evidence>
<dbReference type="InterPro" id="IPR036182">
    <property type="entry name" value="PCuAC_sf"/>
</dbReference>
<dbReference type="PANTHER" id="PTHR36302">
    <property type="entry name" value="BLR7088 PROTEIN"/>
    <property type="match status" value="1"/>
</dbReference>
<dbReference type="SUPFAM" id="SSF110087">
    <property type="entry name" value="DR1885-like metal-binding protein"/>
    <property type="match status" value="1"/>
</dbReference>
<dbReference type="OrthoDB" id="9796962at2"/>
<protein>
    <recommendedName>
        <fullName evidence="4">Copper chaperone PCu(A)C</fullName>
    </recommendedName>
</protein>
<dbReference type="Proteomes" id="UP000249590">
    <property type="component" value="Unassembled WGS sequence"/>
</dbReference>
<accession>A0A8B2NHL9</accession>
<sequence>MRTAGFAAIALLLALSSTAFAASDDVFVEDAWSRASIGTNRPGVAYMTIRNAGETPVTLIGLTSSIAMRAEVHRTATNEQGVSSMEPAGDLTIAPGTILTLAPGGLHAMLMNLQAPINKGDRFKLTLKFAEGGEVTVEVVARGIAARGPRD</sequence>
<feature type="chain" id="PRO_5032425405" description="Copper chaperone PCu(A)C" evidence="1">
    <location>
        <begin position="22"/>
        <end position="151"/>
    </location>
</feature>
<feature type="signal peptide" evidence="1">
    <location>
        <begin position="1"/>
        <end position="21"/>
    </location>
</feature>
<gene>
    <name evidence="2" type="ORF">DLJ53_32735</name>
</gene>
<evidence type="ECO:0000256" key="1">
    <source>
        <dbReference type="SAM" id="SignalP"/>
    </source>
</evidence>
<comment type="caution">
    <text evidence="2">The sequence shown here is derived from an EMBL/GenBank/DDBJ whole genome shotgun (WGS) entry which is preliminary data.</text>
</comment>
<dbReference type="Pfam" id="PF04314">
    <property type="entry name" value="PCuAC"/>
    <property type="match status" value="1"/>
</dbReference>
<dbReference type="Gene3D" id="2.60.40.1890">
    <property type="entry name" value="PCu(A)C copper chaperone"/>
    <property type="match status" value="1"/>
</dbReference>
<dbReference type="EMBL" id="QHHQ01000014">
    <property type="protein sequence ID" value="RAH96310.1"/>
    <property type="molecule type" value="Genomic_DNA"/>
</dbReference>
<dbReference type="InterPro" id="IPR058248">
    <property type="entry name" value="Lxx211020-like"/>
</dbReference>
<organism evidence="2 3">
    <name type="scientific">Acuticoccus sediminis</name>
    <dbReference type="NCBI Taxonomy" id="2184697"/>
    <lineage>
        <taxon>Bacteria</taxon>
        <taxon>Pseudomonadati</taxon>
        <taxon>Pseudomonadota</taxon>
        <taxon>Alphaproteobacteria</taxon>
        <taxon>Hyphomicrobiales</taxon>
        <taxon>Amorphaceae</taxon>
        <taxon>Acuticoccus</taxon>
    </lineage>
</organism>
<dbReference type="PANTHER" id="PTHR36302:SF1">
    <property type="entry name" value="COPPER CHAPERONE PCU(A)C"/>
    <property type="match status" value="1"/>
</dbReference>